<reference evidence="2 3" key="1">
    <citation type="submission" date="2019-03" db="EMBL/GenBank/DDBJ databases">
        <title>Draft Genome Sequence of Massilia arenosa sp. nov., a Novel Massilia Species Isolated from a Sandy-loam Maize Soil.</title>
        <authorList>
            <person name="Raths R."/>
            <person name="Peta V."/>
            <person name="Bucking H."/>
        </authorList>
    </citation>
    <scope>NUCLEOTIDE SEQUENCE [LARGE SCALE GENOMIC DNA]</scope>
    <source>
        <strain evidence="2 3">MC02</strain>
    </source>
</reference>
<evidence type="ECO:0000313" key="2">
    <source>
        <dbReference type="EMBL" id="TFW23157.1"/>
    </source>
</evidence>
<dbReference type="InterPro" id="IPR037523">
    <property type="entry name" value="VOC_core"/>
</dbReference>
<dbReference type="OrthoDB" id="9800438at2"/>
<comment type="caution">
    <text evidence="2">The sequence shown here is derived from an EMBL/GenBank/DDBJ whole genome shotgun (WGS) entry which is preliminary data.</text>
</comment>
<dbReference type="PANTHER" id="PTHR35006">
    <property type="entry name" value="GLYOXALASE FAMILY PROTEIN (AFU_ORTHOLOGUE AFUA_5G14830)"/>
    <property type="match status" value="1"/>
</dbReference>
<protein>
    <submittedName>
        <fullName evidence="2">VOC family protein</fullName>
    </submittedName>
</protein>
<name>A0A4Y9SGG8_9BURK</name>
<dbReference type="AlphaFoldDB" id="A0A4Y9SGG8"/>
<dbReference type="InterPro" id="IPR029068">
    <property type="entry name" value="Glyas_Bleomycin-R_OHBP_Dase"/>
</dbReference>
<dbReference type="Gene3D" id="3.10.180.10">
    <property type="entry name" value="2,3-Dihydroxybiphenyl 1,2-Dioxygenase, domain 1"/>
    <property type="match status" value="1"/>
</dbReference>
<accession>A0A4Y9SGG8</accession>
<evidence type="ECO:0000259" key="1">
    <source>
        <dbReference type="PROSITE" id="PS51819"/>
    </source>
</evidence>
<organism evidence="2 3">
    <name type="scientific">Zemynaea arenosa</name>
    <dbReference type="NCBI Taxonomy" id="2561931"/>
    <lineage>
        <taxon>Bacteria</taxon>
        <taxon>Pseudomonadati</taxon>
        <taxon>Pseudomonadota</taxon>
        <taxon>Betaproteobacteria</taxon>
        <taxon>Burkholderiales</taxon>
        <taxon>Oxalobacteraceae</taxon>
        <taxon>Telluria group</taxon>
        <taxon>Zemynaea</taxon>
    </lineage>
</organism>
<dbReference type="SUPFAM" id="SSF54593">
    <property type="entry name" value="Glyoxalase/Bleomycin resistance protein/Dihydroxybiphenyl dioxygenase"/>
    <property type="match status" value="1"/>
</dbReference>
<gene>
    <name evidence="2" type="ORF">E4L96_07090</name>
</gene>
<dbReference type="EMBL" id="SPVF01000099">
    <property type="protein sequence ID" value="TFW23157.1"/>
    <property type="molecule type" value="Genomic_DNA"/>
</dbReference>
<dbReference type="Proteomes" id="UP000298438">
    <property type="component" value="Unassembled WGS sequence"/>
</dbReference>
<feature type="domain" description="VOC" evidence="1">
    <location>
        <begin position="12"/>
        <end position="133"/>
    </location>
</feature>
<proteinExistence type="predicted"/>
<dbReference type="InterPro" id="IPR004360">
    <property type="entry name" value="Glyas_Fos-R_dOase_dom"/>
</dbReference>
<dbReference type="PROSITE" id="PS51819">
    <property type="entry name" value="VOC"/>
    <property type="match status" value="1"/>
</dbReference>
<sequence>MMGSFSIAGAHMIDHVSISSRNPSQSVPFYKRCFAPLGYSVQMEDAQQVIWGKDGHWSFALYPAQGEAPLVGQRVHFAIAAPSEQAAQGFYEEAVAQGAESLRAPGPRPDINERYYGTMIRDLDGHTIEVVYWRPAA</sequence>
<evidence type="ECO:0000313" key="3">
    <source>
        <dbReference type="Proteomes" id="UP000298438"/>
    </source>
</evidence>
<keyword evidence="3" id="KW-1185">Reference proteome</keyword>
<dbReference type="Pfam" id="PF00903">
    <property type="entry name" value="Glyoxalase"/>
    <property type="match status" value="1"/>
</dbReference>
<dbReference type="PANTHER" id="PTHR35006:SF2">
    <property type="entry name" value="GLYOXALASE FAMILY PROTEIN (AFU_ORTHOLOGUE AFUA_5G14830)"/>
    <property type="match status" value="1"/>
</dbReference>